<keyword evidence="1" id="KW-1133">Transmembrane helix</keyword>
<keyword evidence="1" id="KW-0472">Membrane</keyword>
<dbReference type="Proteomes" id="UP000002255">
    <property type="component" value="Chromosome"/>
</dbReference>
<dbReference type="eggNOG" id="ENOG5032Z7M">
    <property type="taxonomic scope" value="Bacteria"/>
</dbReference>
<dbReference type="AlphaFoldDB" id="D1BTG3"/>
<evidence type="ECO:0008006" key="4">
    <source>
        <dbReference type="Google" id="ProtNLM"/>
    </source>
</evidence>
<gene>
    <name evidence="2" type="ordered locus">Xcel_1923</name>
</gene>
<evidence type="ECO:0000313" key="3">
    <source>
        <dbReference type="Proteomes" id="UP000002255"/>
    </source>
</evidence>
<dbReference type="Pfam" id="PF11292">
    <property type="entry name" value="DUF3093"/>
    <property type="match status" value="1"/>
</dbReference>
<dbReference type="EMBL" id="CP001821">
    <property type="protein sequence ID" value="ACZ30942.1"/>
    <property type="molecule type" value="Genomic_DNA"/>
</dbReference>
<dbReference type="RefSeq" id="WP_012878684.1">
    <property type="nucleotide sequence ID" value="NC_013530.1"/>
</dbReference>
<protein>
    <recommendedName>
        <fullName evidence="4">DUF3093 domain-containing protein</fullName>
    </recommendedName>
</protein>
<evidence type="ECO:0000256" key="1">
    <source>
        <dbReference type="SAM" id="Phobius"/>
    </source>
</evidence>
<dbReference type="InterPro" id="IPR021443">
    <property type="entry name" value="DUF3093"/>
</dbReference>
<name>D1BTG3_XYLCX</name>
<sequence>MSTTSPAFRERLLPGAGALATAVAAGLLALVVLLPLHPPSAVVVGVAVAAAGITWLVAGAPVLAVDDGVLHAGRAHVPVELLGEATPLTTREQMRAELGGRLDARAHVVLRSWIPTGVRVVLRDPADPTPYWLLSTRRPEELAAALHHDAGAGPGAAKAATPAG</sequence>
<dbReference type="HOGENOM" id="CLU_109360_1_1_11"/>
<keyword evidence="1" id="KW-0812">Transmembrane</keyword>
<feature type="transmembrane region" description="Helical" evidence="1">
    <location>
        <begin position="12"/>
        <end position="36"/>
    </location>
</feature>
<keyword evidence="3" id="KW-1185">Reference proteome</keyword>
<dbReference type="STRING" id="446471.Xcel_1923"/>
<organism evidence="2 3">
    <name type="scientific">Xylanimonas cellulosilytica (strain DSM 15894 / JCM 12276 / CECT 5975 / KCTC 9989 / LMG 20990 / NBRC 107835 / XIL07)</name>
    <dbReference type="NCBI Taxonomy" id="446471"/>
    <lineage>
        <taxon>Bacteria</taxon>
        <taxon>Bacillati</taxon>
        <taxon>Actinomycetota</taxon>
        <taxon>Actinomycetes</taxon>
        <taxon>Micrococcales</taxon>
        <taxon>Promicromonosporaceae</taxon>
        <taxon>Xylanimonas</taxon>
    </lineage>
</organism>
<dbReference type="OrthoDB" id="3217020at2"/>
<reference evidence="3" key="1">
    <citation type="submission" date="2009-11" db="EMBL/GenBank/DDBJ databases">
        <title>The complete chromosome of Xylanimonas cellulosilytica DSM 15894.</title>
        <authorList>
            <consortium name="US DOE Joint Genome Institute (JGI-PGF)"/>
            <person name="Lucas S."/>
            <person name="Copeland A."/>
            <person name="Lapidus A."/>
            <person name="Glavina del Rio T."/>
            <person name="Dalin E."/>
            <person name="Tice H."/>
            <person name="Bruce D."/>
            <person name="Goodwin L."/>
            <person name="Pitluck S."/>
            <person name="Kyrpides N."/>
            <person name="Mavromatis K."/>
            <person name="Ivanova N."/>
            <person name="Mikhailova N."/>
            <person name="Foster B."/>
            <person name="Clum A."/>
            <person name="Brettin T."/>
            <person name="Detter J.C."/>
            <person name="Han C."/>
            <person name="Larimer F."/>
            <person name="Land M."/>
            <person name="Hauser L."/>
            <person name="Markowitz V."/>
            <person name="Cheng J.F."/>
            <person name="Hugenholtz P."/>
            <person name="Woyke T."/>
            <person name="Wu D."/>
            <person name="Gehrich-Schroeter G."/>
            <person name="Schneider S."/>
            <person name="Pukall S.R."/>
            <person name="Klenk H.P."/>
            <person name="Eisen J.A."/>
        </authorList>
    </citation>
    <scope>NUCLEOTIDE SEQUENCE [LARGE SCALE GENOMIC DNA]</scope>
    <source>
        <strain evidence="3">DSM 15894 / CECT 5975 / LMG 20990 / XIL07</strain>
    </source>
</reference>
<reference evidence="2 3" key="2">
    <citation type="journal article" date="2010" name="Stand. Genomic Sci.">
        <title>Complete genome sequence of Xylanimonas cellulosilytica type strain (XIL07).</title>
        <authorList>
            <person name="Foster B."/>
            <person name="Pukall R."/>
            <person name="Abt B."/>
            <person name="Nolan M."/>
            <person name="Glavina Del Rio T."/>
            <person name="Chen F."/>
            <person name="Lucas S."/>
            <person name="Tice H."/>
            <person name="Pitluck S."/>
            <person name="Cheng J.-F."/>
            <person name="Chertkov O."/>
            <person name="Brettin T."/>
            <person name="Han C."/>
            <person name="Detter J.C."/>
            <person name="Bruce D."/>
            <person name="Goodwin L."/>
            <person name="Ivanova N."/>
            <person name="Mavromatis K."/>
            <person name="Pati A."/>
            <person name="Mikhailova N."/>
            <person name="Chen A."/>
            <person name="Palaniappan K."/>
            <person name="Land M."/>
            <person name="Hauser L."/>
            <person name="Chang Y.-J."/>
            <person name="Jeffries C.D."/>
            <person name="Chain P."/>
            <person name="Rohde M."/>
            <person name="Goeker M."/>
            <person name="Bristow J."/>
            <person name="Eisen J.A."/>
            <person name="Markowitz V."/>
            <person name="Hugenholtz P."/>
            <person name="Kyrpides N.C."/>
            <person name="Klenk H.-P."/>
            <person name="Lapidus A."/>
        </authorList>
    </citation>
    <scope>NUCLEOTIDE SEQUENCE [LARGE SCALE GENOMIC DNA]</scope>
    <source>
        <strain evidence="3">DSM 15894 / CECT 5975 / LMG 20990 / XIL07</strain>
    </source>
</reference>
<feature type="transmembrane region" description="Helical" evidence="1">
    <location>
        <begin position="42"/>
        <end position="65"/>
    </location>
</feature>
<proteinExistence type="predicted"/>
<dbReference type="KEGG" id="xce:Xcel_1923"/>
<evidence type="ECO:0000313" key="2">
    <source>
        <dbReference type="EMBL" id="ACZ30942.1"/>
    </source>
</evidence>
<accession>D1BTG3</accession>